<protein>
    <recommendedName>
        <fullName evidence="3">Transcription factor NikR nickel binding C-terminal domain-containing protein</fullName>
    </recommendedName>
</protein>
<comment type="caution">
    <text evidence="1">The sequence shown here is derived from an EMBL/GenBank/DDBJ whole genome shotgun (WGS) entry which is preliminary data.</text>
</comment>
<dbReference type="InterPro" id="IPR027271">
    <property type="entry name" value="Acetolactate_synth/TF_NikR_C"/>
</dbReference>
<dbReference type="AlphaFoldDB" id="A0A267MGE5"/>
<reference evidence="1 2" key="1">
    <citation type="submission" date="2017-06" db="EMBL/GenBank/DDBJ databases">
        <title>Draft genome sequence of anaerobic fermentative bacterium Anaeromicrobium sediminis DY2726D isolated from West Pacific Ocean sediments.</title>
        <authorList>
            <person name="Zeng X."/>
        </authorList>
    </citation>
    <scope>NUCLEOTIDE SEQUENCE [LARGE SCALE GENOMIC DNA]</scope>
    <source>
        <strain evidence="1 2">DY2726D</strain>
    </source>
</reference>
<organism evidence="1 2">
    <name type="scientific">Anaeromicrobium sediminis</name>
    <dbReference type="NCBI Taxonomy" id="1478221"/>
    <lineage>
        <taxon>Bacteria</taxon>
        <taxon>Bacillati</taxon>
        <taxon>Bacillota</taxon>
        <taxon>Clostridia</taxon>
        <taxon>Peptostreptococcales</taxon>
        <taxon>Thermotaleaceae</taxon>
        <taxon>Anaeromicrobium</taxon>
    </lineage>
</organism>
<dbReference type="InterPro" id="IPR023860">
    <property type="entry name" value="FeFe-hyd_TM1266"/>
</dbReference>
<evidence type="ECO:0000313" key="1">
    <source>
        <dbReference type="EMBL" id="PAB58651.1"/>
    </source>
</evidence>
<dbReference type="Gene3D" id="3.30.70.1150">
    <property type="entry name" value="ACT-like. Chain A, domain 2"/>
    <property type="match status" value="1"/>
</dbReference>
<dbReference type="RefSeq" id="WP_095134416.1">
    <property type="nucleotide sequence ID" value="NZ_NIBG01000013.1"/>
</dbReference>
<dbReference type="OrthoDB" id="1121298at2"/>
<keyword evidence="2" id="KW-1185">Reference proteome</keyword>
<dbReference type="EMBL" id="NIBG01000013">
    <property type="protein sequence ID" value="PAB58651.1"/>
    <property type="molecule type" value="Genomic_DNA"/>
</dbReference>
<gene>
    <name evidence="1" type="ORF">CCE28_14310</name>
</gene>
<dbReference type="Pfam" id="PF21699">
    <property type="entry name" value="TM1266-like"/>
    <property type="match status" value="1"/>
</dbReference>
<name>A0A267MGE5_9FIRM</name>
<evidence type="ECO:0008006" key="3">
    <source>
        <dbReference type="Google" id="ProtNLM"/>
    </source>
</evidence>
<dbReference type="Proteomes" id="UP000216024">
    <property type="component" value="Unassembled WGS sequence"/>
</dbReference>
<sequence length="80" mass="9060">MDNLSVLSIHVDHRTDSVPRVQEILTENGDMIVGRFGIHDPKEVNHGLITLNLRANMNRINTMMDELNGLEGIKTNHMNI</sequence>
<dbReference type="InterPro" id="IPR045865">
    <property type="entry name" value="ACT-like_dom_sf"/>
</dbReference>
<accession>A0A267MGE5</accession>
<evidence type="ECO:0000313" key="2">
    <source>
        <dbReference type="Proteomes" id="UP000216024"/>
    </source>
</evidence>
<proteinExistence type="predicted"/>
<dbReference type="SUPFAM" id="SSF55021">
    <property type="entry name" value="ACT-like"/>
    <property type="match status" value="1"/>
</dbReference>